<dbReference type="PATRIC" id="fig|1254432.3.peg.10078"/>
<reference evidence="2 3" key="1">
    <citation type="journal article" date="2013" name="Sci. Rep.">
        <title>Extraordinary expansion of a Sorangium cellulosum genome from an alkaline milieu.</title>
        <authorList>
            <person name="Han K."/>
            <person name="Li Z.F."/>
            <person name="Peng R."/>
            <person name="Zhu L.P."/>
            <person name="Zhou T."/>
            <person name="Wang L.G."/>
            <person name="Li S.G."/>
            <person name="Zhang X.B."/>
            <person name="Hu W."/>
            <person name="Wu Z.H."/>
            <person name="Qin N."/>
            <person name="Li Y.Z."/>
        </authorList>
    </citation>
    <scope>NUCLEOTIDE SEQUENCE [LARGE SCALE GENOMIC DNA]</scope>
    <source>
        <strain evidence="2 3">So0157-2</strain>
    </source>
</reference>
<protein>
    <submittedName>
        <fullName evidence="2">Uncharacterized protein</fullName>
    </submittedName>
</protein>
<evidence type="ECO:0000313" key="3">
    <source>
        <dbReference type="Proteomes" id="UP000014803"/>
    </source>
</evidence>
<dbReference type="Proteomes" id="UP000014803">
    <property type="component" value="Chromosome"/>
</dbReference>
<evidence type="ECO:0000256" key="1">
    <source>
        <dbReference type="SAM" id="MobiDB-lite"/>
    </source>
</evidence>
<feature type="compositionally biased region" description="Basic and acidic residues" evidence="1">
    <location>
        <begin position="1"/>
        <end position="12"/>
    </location>
</feature>
<feature type="region of interest" description="Disordered" evidence="1">
    <location>
        <begin position="1"/>
        <end position="40"/>
    </location>
</feature>
<gene>
    <name evidence="2" type="ORF">SCE1572_44585</name>
</gene>
<sequence length="51" mass="5341">MRDEREPAERLADLVSAPAASVRPSTANGDAPRAEAGRSDPACFAYALGPR</sequence>
<dbReference type="EMBL" id="CP003969">
    <property type="protein sequence ID" value="AGP40959.1"/>
    <property type="molecule type" value="Genomic_DNA"/>
</dbReference>
<accession>S4Y7Y9</accession>
<organism evidence="2 3">
    <name type="scientific">Sorangium cellulosum So0157-2</name>
    <dbReference type="NCBI Taxonomy" id="1254432"/>
    <lineage>
        <taxon>Bacteria</taxon>
        <taxon>Pseudomonadati</taxon>
        <taxon>Myxococcota</taxon>
        <taxon>Polyangia</taxon>
        <taxon>Polyangiales</taxon>
        <taxon>Polyangiaceae</taxon>
        <taxon>Sorangium</taxon>
    </lineage>
</organism>
<dbReference type="AlphaFoldDB" id="S4Y7Y9"/>
<dbReference type="KEGG" id="scu:SCE1572_44585"/>
<proteinExistence type="predicted"/>
<evidence type="ECO:0000313" key="2">
    <source>
        <dbReference type="EMBL" id="AGP40959.1"/>
    </source>
</evidence>
<dbReference type="HOGENOM" id="CLU_3103916_0_0_7"/>
<name>S4Y7Y9_SORCE</name>